<comment type="caution">
    <text evidence="1">The sequence shown here is derived from an EMBL/GenBank/DDBJ whole genome shotgun (WGS) entry which is preliminary data.</text>
</comment>
<evidence type="ECO:0000313" key="2">
    <source>
        <dbReference type="Proteomes" id="UP000076881"/>
    </source>
</evidence>
<evidence type="ECO:0000313" key="1">
    <source>
        <dbReference type="EMBL" id="OAA75140.1"/>
    </source>
</evidence>
<dbReference type="AlphaFoldDB" id="A0A168FG31"/>
<organism evidence="1 2">
    <name type="scientific">Akanthomyces lecanii RCEF 1005</name>
    <dbReference type="NCBI Taxonomy" id="1081108"/>
    <lineage>
        <taxon>Eukaryota</taxon>
        <taxon>Fungi</taxon>
        <taxon>Dikarya</taxon>
        <taxon>Ascomycota</taxon>
        <taxon>Pezizomycotina</taxon>
        <taxon>Sordariomycetes</taxon>
        <taxon>Hypocreomycetidae</taxon>
        <taxon>Hypocreales</taxon>
        <taxon>Cordycipitaceae</taxon>
        <taxon>Akanthomyces</taxon>
        <taxon>Cordyceps confragosa</taxon>
    </lineage>
</organism>
<protein>
    <submittedName>
        <fullName evidence="1">Uncharacterized protein</fullName>
    </submittedName>
</protein>
<dbReference type="EMBL" id="AZHF01000005">
    <property type="protein sequence ID" value="OAA75140.1"/>
    <property type="molecule type" value="Genomic_DNA"/>
</dbReference>
<dbReference type="Proteomes" id="UP000076881">
    <property type="component" value="Unassembled WGS sequence"/>
</dbReference>
<gene>
    <name evidence="1" type="ORF">LEL_07128</name>
</gene>
<keyword evidence="2" id="KW-1185">Reference proteome</keyword>
<name>A0A168FG31_CORDF</name>
<reference evidence="1 2" key="1">
    <citation type="journal article" date="2016" name="Genome Biol. Evol.">
        <title>Divergent and convergent evolution of fungal pathogenicity.</title>
        <authorList>
            <person name="Shang Y."/>
            <person name="Xiao G."/>
            <person name="Zheng P."/>
            <person name="Cen K."/>
            <person name="Zhan S."/>
            <person name="Wang C."/>
        </authorList>
    </citation>
    <scope>NUCLEOTIDE SEQUENCE [LARGE SCALE GENOMIC DNA]</scope>
    <source>
        <strain evidence="1 2">RCEF 1005</strain>
    </source>
</reference>
<sequence>MVLARLMHPVLYFRLSGIQFLARPMPGSVPPQIHDSIARIPRFVTVFNAKGGDTIDSAAVSRWRASLLDPDDVFRPEFLSELILGGVDAGDAVLADDLGPLLERWKVRRVSYEPSLVVPDGPYYLANDVLHSVWRVYQDHQLAFVQALWPSLDGQG</sequence>
<proteinExistence type="predicted"/>
<dbReference type="OrthoDB" id="5423360at2759"/>
<accession>A0A168FG31</accession>